<accession>A0A846Z0Z1</accession>
<keyword evidence="2" id="KW-1185">Reference proteome</keyword>
<evidence type="ECO:0000313" key="2">
    <source>
        <dbReference type="Proteomes" id="UP000579250"/>
    </source>
</evidence>
<organism evidence="1 2">
    <name type="scientific">Actinomadura latina</name>
    <dbReference type="NCBI Taxonomy" id="163603"/>
    <lineage>
        <taxon>Bacteria</taxon>
        <taxon>Bacillati</taxon>
        <taxon>Actinomycetota</taxon>
        <taxon>Actinomycetes</taxon>
        <taxon>Streptosporangiales</taxon>
        <taxon>Thermomonosporaceae</taxon>
        <taxon>Actinomadura</taxon>
    </lineage>
</organism>
<dbReference type="EMBL" id="JAAXPI010000028">
    <property type="protein sequence ID" value="NKZ05961.1"/>
    <property type="molecule type" value="Genomic_DNA"/>
</dbReference>
<evidence type="ECO:0000313" key="1">
    <source>
        <dbReference type="EMBL" id="NKZ05961.1"/>
    </source>
</evidence>
<proteinExistence type="predicted"/>
<protein>
    <recommendedName>
        <fullName evidence="3">SMI1/KNR4 family protein</fullName>
    </recommendedName>
</protein>
<reference evidence="1 2" key="1">
    <citation type="submission" date="2020-04" db="EMBL/GenBank/DDBJ databases">
        <title>MicrobeNet Type strains.</title>
        <authorList>
            <person name="Nicholson A.C."/>
        </authorList>
    </citation>
    <scope>NUCLEOTIDE SEQUENCE [LARGE SCALE GENOMIC DNA]</scope>
    <source>
        <strain evidence="1 2">ATCC BAA-277</strain>
    </source>
</reference>
<dbReference type="RefSeq" id="WP_067633687.1">
    <property type="nucleotide sequence ID" value="NZ_JAAXPI010000028.1"/>
</dbReference>
<sequence>MRPSTLQKLQRAAALLADREDSYMFAELPPGGPEANAADWDALPEDLRDLLSFSNAPRAGSIALLKDTRIPANQFYLDSPDVRQIIGGEKESWLVFGTCFDFPLLLRRDSGAVWHFPDLGKEHFEDSEFRQLTAGLDEFVADCLLGTRYLEITGVSDWWWEFAVETGLAENRDAS</sequence>
<evidence type="ECO:0008006" key="3">
    <source>
        <dbReference type="Google" id="ProtNLM"/>
    </source>
</evidence>
<dbReference type="AlphaFoldDB" id="A0A846Z0Z1"/>
<gene>
    <name evidence="1" type="ORF">HGB48_19725</name>
</gene>
<comment type="caution">
    <text evidence="1">The sequence shown here is derived from an EMBL/GenBank/DDBJ whole genome shotgun (WGS) entry which is preliminary data.</text>
</comment>
<name>A0A846Z0Z1_9ACTN</name>
<dbReference type="Proteomes" id="UP000579250">
    <property type="component" value="Unassembled WGS sequence"/>
</dbReference>